<evidence type="ECO:0000313" key="2">
    <source>
        <dbReference type="Proteomes" id="UP000789759"/>
    </source>
</evidence>
<proteinExistence type="predicted"/>
<name>A0A9N9HL00_9GLOM</name>
<accession>A0A9N9HL00</accession>
<gene>
    <name evidence="1" type="ORF">CPELLU_LOCUS11416</name>
</gene>
<protein>
    <submittedName>
        <fullName evidence="1">5609_t:CDS:1</fullName>
    </submittedName>
</protein>
<dbReference type="AlphaFoldDB" id="A0A9N9HL00"/>
<organism evidence="1 2">
    <name type="scientific">Cetraspora pellucida</name>
    <dbReference type="NCBI Taxonomy" id="1433469"/>
    <lineage>
        <taxon>Eukaryota</taxon>
        <taxon>Fungi</taxon>
        <taxon>Fungi incertae sedis</taxon>
        <taxon>Mucoromycota</taxon>
        <taxon>Glomeromycotina</taxon>
        <taxon>Glomeromycetes</taxon>
        <taxon>Diversisporales</taxon>
        <taxon>Gigasporaceae</taxon>
        <taxon>Cetraspora</taxon>
    </lineage>
</organism>
<dbReference type="Proteomes" id="UP000789759">
    <property type="component" value="Unassembled WGS sequence"/>
</dbReference>
<comment type="caution">
    <text evidence="1">The sequence shown here is derived from an EMBL/GenBank/DDBJ whole genome shotgun (WGS) entry which is preliminary data.</text>
</comment>
<dbReference type="EMBL" id="CAJVQA010010107">
    <property type="protein sequence ID" value="CAG8693221.1"/>
    <property type="molecule type" value="Genomic_DNA"/>
</dbReference>
<reference evidence="1" key="1">
    <citation type="submission" date="2021-06" db="EMBL/GenBank/DDBJ databases">
        <authorList>
            <person name="Kallberg Y."/>
            <person name="Tangrot J."/>
            <person name="Rosling A."/>
        </authorList>
    </citation>
    <scope>NUCLEOTIDE SEQUENCE</scope>
    <source>
        <strain evidence="1">FL966</strain>
    </source>
</reference>
<dbReference type="OrthoDB" id="2443686at2759"/>
<sequence length="246" mass="25856">MDDSVTIYYYEELDVSSQCVSTTCKCPQPPNGLPQGQYCGGYVGMIGCDHTHVYECNPQGGTCDYGIRDSCVQCGELNCTSPTKPPTTTPTIPPNPPGTTCNPACVKPKSCVNSICQCLSSNCPKGQACDAKGICSVSQLPVITQPKPKCSDQKTQNIVEQICESISMWAKPVSFISNSPLDALEVFAACEAAVAAPELASVLTGIGALAVFGGAQTLCVSMAEAIILSDVEGALCSNTWQKFCQI</sequence>
<keyword evidence="2" id="KW-1185">Reference proteome</keyword>
<evidence type="ECO:0000313" key="1">
    <source>
        <dbReference type="EMBL" id="CAG8693221.1"/>
    </source>
</evidence>